<keyword evidence="6 8" id="KW-0472">Membrane</keyword>
<dbReference type="OrthoDB" id="9800207at2"/>
<evidence type="ECO:0000256" key="7">
    <source>
        <dbReference type="SAM" id="MobiDB-lite"/>
    </source>
</evidence>
<evidence type="ECO:0000256" key="2">
    <source>
        <dbReference type="ARBA" id="ARBA00022475"/>
    </source>
</evidence>
<evidence type="ECO:0000313" key="10">
    <source>
        <dbReference type="Proteomes" id="UP000184226"/>
    </source>
</evidence>
<evidence type="ECO:0000256" key="6">
    <source>
        <dbReference type="ARBA" id="ARBA00023136"/>
    </source>
</evidence>
<evidence type="ECO:0000256" key="3">
    <source>
        <dbReference type="ARBA" id="ARBA00022519"/>
    </source>
</evidence>
<organism evidence="9 10">
    <name type="scientific">Pollutimonas bauzanensis</name>
    <dbReference type="NCBI Taxonomy" id="658167"/>
    <lineage>
        <taxon>Bacteria</taxon>
        <taxon>Pseudomonadati</taxon>
        <taxon>Pseudomonadota</taxon>
        <taxon>Betaproteobacteria</taxon>
        <taxon>Burkholderiales</taxon>
        <taxon>Alcaligenaceae</taxon>
        <taxon>Pollutimonas</taxon>
    </lineage>
</organism>
<evidence type="ECO:0000256" key="8">
    <source>
        <dbReference type="SAM" id="Phobius"/>
    </source>
</evidence>
<dbReference type="InterPro" id="IPR051800">
    <property type="entry name" value="PqiA-PqiB_transport"/>
</dbReference>
<dbReference type="Proteomes" id="UP000184226">
    <property type="component" value="Unassembled WGS sequence"/>
</dbReference>
<sequence length="435" mass="47110">MAAGPVVACENCATVHERMPIEPGAIATCTRCGSELYRQSSIPLRGWIALVVGALVVFAIANYFPVATLTMQGMSVQASLPGALWLTWTQGHLVLAVMTGMFGFWLPLTQLLFLLWALMAIQSRRLPPDFRHGMRFLHLMEPWSMVPVLMLGMLVAMVKFSSLASLSVGPGLAAYAILTFLLTALSRVTAHRLWRYAEDAGLAPAPAPDVSAGKLVAACSACGYVQNIEPGSGPCACARCRARIHLRKPKSAARVWALIIAASITYIPANVLPVMHLRTPTDDSAHTILGGVIEFWRMGSWDLALIVFVASVVVPMTKILALMMLMLNRRWGGRTVQRQRTRMYEFVEFIGQWSMLDVFVVILMTAMADFPGISQVIAGPGAASFGMVVILTMLAAASYDPRRGWDRQPAAQQARAIQSHASSGSGPAAPETTQS</sequence>
<feature type="transmembrane region" description="Helical" evidence="8">
    <location>
        <begin position="164"/>
        <end position="185"/>
    </location>
</feature>
<gene>
    <name evidence="9" type="ORF">SAMN04488135_107164</name>
</gene>
<feature type="transmembrane region" description="Helical" evidence="8">
    <location>
        <begin position="346"/>
        <end position="367"/>
    </location>
</feature>
<keyword evidence="10" id="KW-1185">Reference proteome</keyword>
<dbReference type="GO" id="GO:0005886">
    <property type="term" value="C:plasma membrane"/>
    <property type="evidence" value="ECO:0007669"/>
    <property type="project" value="UniProtKB-SubCell"/>
</dbReference>
<feature type="transmembrane region" description="Helical" evidence="8">
    <location>
        <begin position="93"/>
        <end position="118"/>
    </location>
</feature>
<dbReference type="Pfam" id="PF04403">
    <property type="entry name" value="PqiA"/>
    <property type="match status" value="2"/>
</dbReference>
<evidence type="ECO:0000313" key="9">
    <source>
        <dbReference type="EMBL" id="SHI03715.1"/>
    </source>
</evidence>
<keyword evidence="2" id="KW-1003">Cell membrane</keyword>
<feature type="transmembrane region" description="Helical" evidence="8">
    <location>
        <begin position="303"/>
        <end position="325"/>
    </location>
</feature>
<accession>A0A1M5XV55</accession>
<keyword evidence="4 8" id="KW-0812">Transmembrane</keyword>
<keyword evidence="3" id="KW-0997">Cell inner membrane</keyword>
<name>A0A1M5XV55_9BURK</name>
<feature type="transmembrane region" description="Helical" evidence="8">
    <location>
        <begin position="44"/>
        <end position="64"/>
    </location>
</feature>
<evidence type="ECO:0000256" key="5">
    <source>
        <dbReference type="ARBA" id="ARBA00022989"/>
    </source>
</evidence>
<dbReference type="InterPro" id="IPR007498">
    <property type="entry name" value="PqiA-like"/>
</dbReference>
<dbReference type="EMBL" id="FQXE01000007">
    <property type="protein sequence ID" value="SHI03715.1"/>
    <property type="molecule type" value="Genomic_DNA"/>
</dbReference>
<protein>
    <submittedName>
        <fullName evidence="9">Paraquat-inducible protein A</fullName>
    </submittedName>
</protein>
<dbReference type="PANTHER" id="PTHR30462">
    <property type="entry name" value="INTERMEMBRANE TRANSPORT PROTEIN PQIB-RELATED"/>
    <property type="match status" value="1"/>
</dbReference>
<dbReference type="STRING" id="658167.SAMN04488135_107164"/>
<comment type="subcellular location">
    <subcellularLocation>
        <location evidence="1">Cell inner membrane</location>
    </subcellularLocation>
</comment>
<feature type="transmembrane region" description="Helical" evidence="8">
    <location>
        <begin position="373"/>
        <end position="397"/>
    </location>
</feature>
<dbReference type="AlphaFoldDB" id="A0A1M5XV55"/>
<feature type="transmembrane region" description="Helical" evidence="8">
    <location>
        <begin position="251"/>
        <end position="269"/>
    </location>
</feature>
<feature type="compositionally biased region" description="Low complexity" evidence="7">
    <location>
        <begin position="407"/>
        <end position="435"/>
    </location>
</feature>
<evidence type="ECO:0000256" key="1">
    <source>
        <dbReference type="ARBA" id="ARBA00004533"/>
    </source>
</evidence>
<evidence type="ECO:0000256" key="4">
    <source>
        <dbReference type="ARBA" id="ARBA00022692"/>
    </source>
</evidence>
<dbReference type="PANTHER" id="PTHR30462:SF3">
    <property type="entry name" value="INTERMEMBRANE TRANSPORT PROTEIN PQIA"/>
    <property type="match status" value="1"/>
</dbReference>
<reference evidence="9 10" key="1">
    <citation type="submission" date="2016-11" db="EMBL/GenBank/DDBJ databases">
        <authorList>
            <person name="Jaros S."/>
            <person name="Januszkiewicz K."/>
            <person name="Wedrychowicz H."/>
        </authorList>
    </citation>
    <scope>NUCLEOTIDE SEQUENCE [LARGE SCALE GENOMIC DNA]</scope>
    <source>
        <strain evidence="9 10">CGMCC 1.10190</strain>
    </source>
</reference>
<proteinExistence type="predicted"/>
<feature type="transmembrane region" description="Helical" evidence="8">
    <location>
        <begin position="139"/>
        <end position="158"/>
    </location>
</feature>
<feature type="region of interest" description="Disordered" evidence="7">
    <location>
        <begin position="405"/>
        <end position="435"/>
    </location>
</feature>
<keyword evidence="5 8" id="KW-1133">Transmembrane helix</keyword>